<dbReference type="EMBL" id="HBUF01295896">
    <property type="protein sequence ID" value="CAG6690095.1"/>
    <property type="molecule type" value="Transcribed_RNA"/>
</dbReference>
<evidence type="ECO:0000313" key="1">
    <source>
        <dbReference type="EMBL" id="CAG6690095.1"/>
    </source>
</evidence>
<reference evidence="1" key="1">
    <citation type="submission" date="2021-05" db="EMBL/GenBank/DDBJ databases">
        <authorList>
            <person name="Alioto T."/>
            <person name="Alioto T."/>
            <person name="Gomez Garrido J."/>
        </authorList>
    </citation>
    <scope>NUCLEOTIDE SEQUENCE</scope>
</reference>
<dbReference type="AlphaFoldDB" id="A0A8D8XD08"/>
<name>A0A8D8XD08_9HEMI</name>
<protein>
    <recommendedName>
        <fullName evidence="2">Transposase domain-containing protein</fullName>
    </recommendedName>
</protein>
<dbReference type="PANTHER" id="PTHR33053">
    <property type="entry name" value="PROTEIN, PUTATIVE-RELATED"/>
    <property type="match status" value="1"/>
</dbReference>
<sequence length="217" mass="24457">MHCLAVSLQILRSIMYSVFNLHISDLDESYHCDLVREIDPGYYYHFGFVYHITKLLDKVQENVSELLVQIGIDGLPLFKSSPGEFWPILGCIMNIKSLQKFIFPVGIYYGLKKPTTSSSFLDEFVTEAVDLSANGFLYKGKTILLKINSFVCDAPAKSFILGIKGHAGYASCTRCHQHGTRFDNRTTFPQTNGLPRSHVLRMLDCLSTMLSCRVNGN</sequence>
<evidence type="ECO:0008006" key="2">
    <source>
        <dbReference type="Google" id="ProtNLM"/>
    </source>
</evidence>
<accession>A0A8D8XD08</accession>
<proteinExistence type="predicted"/>
<organism evidence="1">
    <name type="scientific">Cacopsylla melanoneura</name>
    <dbReference type="NCBI Taxonomy" id="428564"/>
    <lineage>
        <taxon>Eukaryota</taxon>
        <taxon>Metazoa</taxon>
        <taxon>Ecdysozoa</taxon>
        <taxon>Arthropoda</taxon>
        <taxon>Hexapoda</taxon>
        <taxon>Insecta</taxon>
        <taxon>Pterygota</taxon>
        <taxon>Neoptera</taxon>
        <taxon>Paraneoptera</taxon>
        <taxon>Hemiptera</taxon>
        <taxon>Sternorrhyncha</taxon>
        <taxon>Psylloidea</taxon>
        <taxon>Psyllidae</taxon>
        <taxon>Psyllinae</taxon>
        <taxon>Cacopsylla</taxon>
    </lineage>
</organism>